<reference evidence="4" key="1">
    <citation type="submission" date="2019-12" db="UniProtKB">
        <authorList>
            <consortium name="WormBaseParasite"/>
        </authorList>
    </citation>
    <scope>IDENTIFICATION</scope>
</reference>
<dbReference type="Proteomes" id="UP000046395">
    <property type="component" value="Unassembled WGS sequence"/>
</dbReference>
<protein>
    <submittedName>
        <fullName evidence="4">Uncharacterized protein</fullName>
    </submittedName>
</protein>
<keyword evidence="1" id="KW-1133">Transmembrane helix</keyword>
<keyword evidence="3" id="KW-1185">Reference proteome</keyword>
<feature type="signal peptide" evidence="2">
    <location>
        <begin position="1"/>
        <end position="21"/>
    </location>
</feature>
<evidence type="ECO:0000256" key="2">
    <source>
        <dbReference type="SAM" id="SignalP"/>
    </source>
</evidence>
<dbReference type="GO" id="GO:0047631">
    <property type="term" value="F:ADP-ribose diphosphatase activity"/>
    <property type="evidence" value="ECO:0007669"/>
    <property type="project" value="InterPro"/>
</dbReference>
<dbReference type="GO" id="GO:0005739">
    <property type="term" value="C:mitochondrion"/>
    <property type="evidence" value="ECO:0007669"/>
    <property type="project" value="TreeGrafter"/>
</dbReference>
<dbReference type="AlphaFoldDB" id="A0A5S6QK84"/>
<evidence type="ECO:0000313" key="3">
    <source>
        <dbReference type="Proteomes" id="UP000046395"/>
    </source>
</evidence>
<proteinExistence type="predicted"/>
<feature type="transmembrane region" description="Helical" evidence="1">
    <location>
        <begin position="315"/>
        <end position="339"/>
    </location>
</feature>
<dbReference type="Pfam" id="PF25969">
    <property type="entry name" value="NUDT9_N"/>
    <property type="match status" value="1"/>
</dbReference>
<feature type="transmembrane region" description="Helical" evidence="1">
    <location>
        <begin position="345"/>
        <end position="368"/>
    </location>
</feature>
<dbReference type="SUPFAM" id="SSF55811">
    <property type="entry name" value="Nudix"/>
    <property type="match status" value="1"/>
</dbReference>
<dbReference type="WBParaSite" id="TMUE_2000007579.1">
    <property type="protein sequence ID" value="TMUE_2000007579.1"/>
    <property type="gene ID" value="WBGene00293719"/>
</dbReference>
<keyword evidence="1" id="KW-0812">Transmembrane</keyword>
<evidence type="ECO:0000256" key="1">
    <source>
        <dbReference type="SAM" id="Phobius"/>
    </source>
</evidence>
<keyword evidence="1" id="KW-0472">Membrane</keyword>
<organism evidence="3 4">
    <name type="scientific">Trichuris muris</name>
    <name type="common">Mouse whipworm</name>
    <dbReference type="NCBI Taxonomy" id="70415"/>
    <lineage>
        <taxon>Eukaryota</taxon>
        <taxon>Metazoa</taxon>
        <taxon>Ecdysozoa</taxon>
        <taxon>Nematoda</taxon>
        <taxon>Enoplea</taxon>
        <taxon>Dorylaimia</taxon>
        <taxon>Trichinellida</taxon>
        <taxon>Trichuridae</taxon>
        <taxon>Trichuris</taxon>
    </lineage>
</organism>
<keyword evidence="2" id="KW-0732">Signal</keyword>
<name>A0A5S6QK84_TRIMR</name>
<dbReference type="PANTHER" id="PTHR13030:SF8">
    <property type="entry name" value="ADP-RIBOSE PYROPHOSPHATASE, MITOCHONDRIAL"/>
    <property type="match status" value="1"/>
</dbReference>
<dbReference type="InterPro" id="IPR015797">
    <property type="entry name" value="NUDIX_hydrolase-like_dom_sf"/>
</dbReference>
<sequence>MIIYIGMILILCVIAHLLCEGDGISQDVAFQQANVHGSVLIACPFGKEMKRPKPPHVPKNLQSWNESYPGYSPIKWTESCGYKECDPEISLSGFNPKFNEKDGNVNRKSAGSVCHCGSYLIRDHLPLNPGGRTGLIGRGMLPRYGPNHLVGVIFIWESNGKLTVLKRSINSSYEDSLLTGFVDDPDKHPLPLHLYESVKEGLMQKYMDDKKVKKIMKRQHKKFLKLLAGSIPSQWETDNAWIELTLFIIPCQKTKLLCRYGLPLLKRERGLDWYVEDGKNNSLARMGIDETAMSMINRTNYSSNENGCMKRSFKWFLVSLMLGAAISATAAATVIFFVLGMVSPLFLGGIVGACLIPPALAAFAAVVYHHFKPRHSREMCD</sequence>
<evidence type="ECO:0000313" key="4">
    <source>
        <dbReference type="WBParaSite" id="TMUE_2000007579.1"/>
    </source>
</evidence>
<dbReference type="PANTHER" id="PTHR13030">
    <property type="entry name" value="NUDIX HYDROLASE"/>
    <property type="match status" value="1"/>
</dbReference>
<accession>A0A5S6QK84</accession>
<feature type="chain" id="PRO_5024339711" evidence="2">
    <location>
        <begin position="22"/>
        <end position="381"/>
    </location>
</feature>
<dbReference type="InterPro" id="IPR039989">
    <property type="entry name" value="NUDT9"/>
</dbReference>